<feature type="compositionally biased region" description="Basic and acidic residues" evidence="1">
    <location>
        <begin position="359"/>
        <end position="370"/>
    </location>
</feature>
<dbReference type="PANTHER" id="PTHR47165">
    <property type="entry name" value="OS03G0429900 PROTEIN"/>
    <property type="match status" value="1"/>
</dbReference>
<name>A0A6L2KM00_TANCI</name>
<dbReference type="InterPro" id="IPR012340">
    <property type="entry name" value="NA-bd_OB-fold"/>
</dbReference>
<comment type="caution">
    <text evidence="2">The sequence shown here is derived from an EMBL/GenBank/DDBJ whole genome shotgun (WGS) entry which is preliminary data.</text>
</comment>
<dbReference type="EMBL" id="BKCJ010002595">
    <property type="protein sequence ID" value="GEU49652.1"/>
    <property type="molecule type" value="Genomic_DNA"/>
</dbReference>
<organism evidence="2">
    <name type="scientific">Tanacetum cinerariifolium</name>
    <name type="common">Dalmatian daisy</name>
    <name type="synonym">Chrysanthemum cinerariifolium</name>
    <dbReference type="NCBI Taxonomy" id="118510"/>
    <lineage>
        <taxon>Eukaryota</taxon>
        <taxon>Viridiplantae</taxon>
        <taxon>Streptophyta</taxon>
        <taxon>Embryophyta</taxon>
        <taxon>Tracheophyta</taxon>
        <taxon>Spermatophyta</taxon>
        <taxon>Magnoliopsida</taxon>
        <taxon>eudicotyledons</taxon>
        <taxon>Gunneridae</taxon>
        <taxon>Pentapetalae</taxon>
        <taxon>asterids</taxon>
        <taxon>campanulids</taxon>
        <taxon>Asterales</taxon>
        <taxon>Asteraceae</taxon>
        <taxon>Asteroideae</taxon>
        <taxon>Anthemideae</taxon>
        <taxon>Anthemidinae</taxon>
        <taxon>Tanacetum</taxon>
    </lineage>
</organism>
<feature type="compositionally biased region" description="Polar residues" evidence="1">
    <location>
        <begin position="377"/>
        <end position="395"/>
    </location>
</feature>
<dbReference type="PANTHER" id="PTHR47165:SF4">
    <property type="entry name" value="OS03G0429900 PROTEIN"/>
    <property type="match status" value="1"/>
</dbReference>
<feature type="region of interest" description="Disordered" evidence="1">
    <location>
        <begin position="338"/>
        <end position="437"/>
    </location>
</feature>
<sequence>MASTNYPDTIAASKGKMIAVEPQVSNIASLKPADSNKIIEVTCIANGGNIIQLALWHEMELTFNITEYEAMEKPVIIAVTFCWVRHFNGLQLSGTSTSHYYLNPNIPKTYHIKEQYQQLGNTIPISNIHNQRHQNLKEEKYRNRFPLATLLEVNPQNYQRTRFTSHERIYKISTQNKWYYERCTTCRNQVIPGDPIPTCKNHRPQPTSTYSYCFKAIIGDGSGTIPLTCFSNQVNSLIKDCNELLAELFDKNPYNLPSALKELEGTTHIFQFHFDTNNTSRKKDFVLHTVFTNTILSLPTPPIEHAEPKPISPELPKLVMLTETPSPALSRTVSNQFDPQLNITSPSQQSLTRLGQPEDPMRSQQEKEPADLPPLSTDMSTHIQVLQSTPPQIENPTEAHKGSKPSNPTTPSARKALFKDTSEIESSQVPKKAKHDK</sequence>
<gene>
    <name evidence="2" type="ORF">Tci_021630</name>
</gene>
<protein>
    <recommendedName>
        <fullName evidence="3">Replication factor A C-terminal domain-containing protein</fullName>
    </recommendedName>
</protein>
<evidence type="ECO:0000313" key="2">
    <source>
        <dbReference type="EMBL" id="GEU49652.1"/>
    </source>
</evidence>
<evidence type="ECO:0000256" key="1">
    <source>
        <dbReference type="SAM" id="MobiDB-lite"/>
    </source>
</evidence>
<proteinExistence type="predicted"/>
<feature type="compositionally biased region" description="Polar residues" evidence="1">
    <location>
        <begin position="338"/>
        <end position="353"/>
    </location>
</feature>
<reference evidence="2" key="1">
    <citation type="journal article" date="2019" name="Sci. Rep.">
        <title>Draft genome of Tanacetum cinerariifolium, the natural source of mosquito coil.</title>
        <authorList>
            <person name="Yamashiro T."/>
            <person name="Shiraishi A."/>
            <person name="Satake H."/>
            <person name="Nakayama K."/>
        </authorList>
    </citation>
    <scope>NUCLEOTIDE SEQUENCE</scope>
</reference>
<evidence type="ECO:0008006" key="3">
    <source>
        <dbReference type="Google" id="ProtNLM"/>
    </source>
</evidence>
<accession>A0A6L2KM00</accession>
<dbReference type="Gene3D" id="2.40.50.140">
    <property type="entry name" value="Nucleic acid-binding proteins"/>
    <property type="match status" value="2"/>
</dbReference>
<dbReference type="SUPFAM" id="SSF50249">
    <property type="entry name" value="Nucleic acid-binding proteins"/>
    <property type="match status" value="2"/>
</dbReference>
<dbReference type="AlphaFoldDB" id="A0A6L2KM00"/>